<dbReference type="CDD" id="cd06261">
    <property type="entry name" value="TM_PBP2"/>
    <property type="match status" value="1"/>
</dbReference>
<dbReference type="PANTHER" id="PTHR42922:SF1">
    <property type="entry name" value="PHOSPHATE TRANSPORT SYSTEM PERMEASE PROTEIN PSTA"/>
    <property type="match status" value="1"/>
</dbReference>
<keyword evidence="9 10" id="KW-0472">Membrane</keyword>
<evidence type="ECO:0000256" key="8">
    <source>
        <dbReference type="ARBA" id="ARBA00022989"/>
    </source>
</evidence>
<keyword evidence="4" id="KW-0813">Transport</keyword>
<sequence>MTSVTTEPAAPSGLDHLTSASPRRKIVDGTARVLVTAAVVLAVLPLGWLVWTLVANGVSPILNPEWWTASERFGGAANAIIGTLIQTLVAALISVPLGVLVAILLIEYADQNSRLVKITTFMVDVLSGVPSIVAALFIFAVWRTTLDLPRSGFVVALALVLLMVPLVVRSTEEMLKIVPHELREASYALGVPKWKTILRVVLPTAIGGIITGVMLAIARVMGESAPVLILVGATRATNWNPFEGNQQTLPLMMLQNYNAGPSGYDTVWGAALTLVILVAIVYAAARILARFTGTKTAR</sequence>
<evidence type="ECO:0000256" key="2">
    <source>
        <dbReference type="ARBA" id="ARBA00004651"/>
    </source>
</evidence>
<dbReference type="Gene3D" id="1.10.3720.10">
    <property type="entry name" value="MetI-like"/>
    <property type="match status" value="1"/>
</dbReference>
<gene>
    <name evidence="12" type="primary">pstA</name>
    <name evidence="12" type="ORF">C6V83_04555</name>
</gene>
<dbReference type="GO" id="GO:0005886">
    <property type="term" value="C:plasma membrane"/>
    <property type="evidence" value="ECO:0007669"/>
    <property type="project" value="UniProtKB-SubCell"/>
</dbReference>
<dbReference type="Proteomes" id="UP000239814">
    <property type="component" value="Chromosome"/>
</dbReference>
<keyword evidence="7 10" id="KW-0812">Transmembrane</keyword>
<dbReference type="InterPro" id="IPR051408">
    <property type="entry name" value="Phosphate_transprt_permease"/>
</dbReference>
<keyword evidence="8 10" id="KW-1133">Transmembrane helix</keyword>
<evidence type="ECO:0000256" key="1">
    <source>
        <dbReference type="ARBA" id="ARBA00003510"/>
    </source>
</evidence>
<dbReference type="EMBL" id="CP027433">
    <property type="protein sequence ID" value="AVL99661.1"/>
    <property type="molecule type" value="Genomic_DNA"/>
</dbReference>
<keyword evidence="13" id="KW-1185">Reference proteome</keyword>
<dbReference type="GO" id="GO:0005315">
    <property type="term" value="F:phosphate transmembrane transporter activity"/>
    <property type="evidence" value="ECO:0007669"/>
    <property type="project" value="InterPro"/>
</dbReference>
<dbReference type="PANTHER" id="PTHR42922">
    <property type="entry name" value="PHOSPHATE TRANSPORT SYSTEM PERMEASE PROTEIN PSTA"/>
    <property type="match status" value="1"/>
</dbReference>
<evidence type="ECO:0000256" key="9">
    <source>
        <dbReference type="ARBA" id="ARBA00023136"/>
    </source>
</evidence>
<comment type="similarity">
    <text evidence="3 10">Belongs to the binding-protein-dependent transport system permease family. CysTW subfamily.</text>
</comment>
<dbReference type="OrthoDB" id="9775069at2"/>
<comment type="function">
    <text evidence="1">Part of the binding-protein-dependent transport system for phosphate; probably responsible for the translocation of the substrate across the membrane.</text>
</comment>
<evidence type="ECO:0000256" key="5">
    <source>
        <dbReference type="ARBA" id="ARBA00022475"/>
    </source>
</evidence>
<proteinExistence type="inferred from homology"/>
<dbReference type="SUPFAM" id="SSF161098">
    <property type="entry name" value="MetI-like"/>
    <property type="match status" value="1"/>
</dbReference>
<feature type="transmembrane region" description="Helical" evidence="10">
    <location>
        <begin position="197"/>
        <end position="218"/>
    </location>
</feature>
<dbReference type="KEGG" id="git:C6V83_04555"/>
<feature type="transmembrane region" description="Helical" evidence="10">
    <location>
        <begin position="75"/>
        <end position="106"/>
    </location>
</feature>
<feature type="transmembrane region" description="Helical" evidence="10">
    <location>
        <begin position="118"/>
        <end position="142"/>
    </location>
</feature>
<evidence type="ECO:0000256" key="6">
    <source>
        <dbReference type="ARBA" id="ARBA00022592"/>
    </source>
</evidence>
<feature type="transmembrane region" description="Helical" evidence="10">
    <location>
        <begin position="33"/>
        <end position="55"/>
    </location>
</feature>
<evidence type="ECO:0000313" key="13">
    <source>
        <dbReference type="Proteomes" id="UP000239814"/>
    </source>
</evidence>
<evidence type="ECO:0000259" key="11">
    <source>
        <dbReference type="PROSITE" id="PS50928"/>
    </source>
</evidence>
<dbReference type="RefSeq" id="WP_105941396.1">
    <property type="nucleotide sequence ID" value="NZ_CP027433.1"/>
</dbReference>
<feature type="transmembrane region" description="Helical" evidence="10">
    <location>
        <begin position="148"/>
        <end position="168"/>
    </location>
</feature>
<dbReference type="PROSITE" id="PS50928">
    <property type="entry name" value="ABC_TM1"/>
    <property type="match status" value="1"/>
</dbReference>
<dbReference type="AlphaFoldDB" id="A0A2S0KD82"/>
<dbReference type="InterPro" id="IPR005672">
    <property type="entry name" value="Phosphate_PstA"/>
</dbReference>
<evidence type="ECO:0000256" key="10">
    <source>
        <dbReference type="RuleBase" id="RU363043"/>
    </source>
</evidence>
<keyword evidence="6" id="KW-0592">Phosphate transport</keyword>
<dbReference type="NCBIfam" id="TIGR00974">
    <property type="entry name" value="3a0107s02c"/>
    <property type="match status" value="1"/>
</dbReference>
<comment type="subcellular location">
    <subcellularLocation>
        <location evidence="2 10">Cell membrane</location>
        <topology evidence="2 10">Multi-pass membrane protein</topology>
    </subcellularLocation>
</comment>
<dbReference type="GO" id="GO:0035435">
    <property type="term" value="P:phosphate ion transmembrane transport"/>
    <property type="evidence" value="ECO:0007669"/>
    <property type="project" value="InterPro"/>
</dbReference>
<accession>A0A2S0KD82</accession>
<name>A0A2S0KD82_9ACTN</name>
<evidence type="ECO:0000256" key="4">
    <source>
        <dbReference type="ARBA" id="ARBA00022448"/>
    </source>
</evidence>
<keyword evidence="5 10" id="KW-1003">Cell membrane</keyword>
<organism evidence="12 13">
    <name type="scientific">Gordonia iterans</name>
    <dbReference type="NCBI Taxonomy" id="1004901"/>
    <lineage>
        <taxon>Bacteria</taxon>
        <taxon>Bacillati</taxon>
        <taxon>Actinomycetota</taxon>
        <taxon>Actinomycetes</taxon>
        <taxon>Mycobacteriales</taxon>
        <taxon>Gordoniaceae</taxon>
        <taxon>Gordonia</taxon>
    </lineage>
</organism>
<dbReference type="InterPro" id="IPR000515">
    <property type="entry name" value="MetI-like"/>
</dbReference>
<reference evidence="12 13" key="1">
    <citation type="submission" date="2018-03" db="EMBL/GenBank/DDBJ databases">
        <title>Characteristics and genome of n-alkane degrading marine bacteria Gordonia iterans isolated from crude oil contaminated in Tae-an, South Korea.</title>
        <authorList>
            <person name="Lee S.-S."/>
            <person name="Kim H."/>
        </authorList>
    </citation>
    <scope>NUCLEOTIDE SEQUENCE [LARGE SCALE GENOMIC DNA]</scope>
    <source>
        <strain evidence="12 13">Co17</strain>
    </source>
</reference>
<dbReference type="InterPro" id="IPR035906">
    <property type="entry name" value="MetI-like_sf"/>
</dbReference>
<evidence type="ECO:0000313" key="12">
    <source>
        <dbReference type="EMBL" id="AVL99661.1"/>
    </source>
</evidence>
<feature type="domain" description="ABC transmembrane type-1" evidence="11">
    <location>
        <begin position="80"/>
        <end position="285"/>
    </location>
</feature>
<evidence type="ECO:0000256" key="3">
    <source>
        <dbReference type="ARBA" id="ARBA00007069"/>
    </source>
</evidence>
<feature type="transmembrane region" description="Helical" evidence="10">
    <location>
        <begin position="267"/>
        <end position="289"/>
    </location>
</feature>
<dbReference type="Pfam" id="PF00528">
    <property type="entry name" value="BPD_transp_1"/>
    <property type="match status" value="1"/>
</dbReference>
<evidence type="ECO:0000256" key="7">
    <source>
        <dbReference type="ARBA" id="ARBA00022692"/>
    </source>
</evidence>
<protein>
    <recommendedName>
        <fullName evidence="10">Phosphate transport system permease protein PstA</fullName>
    </recommendedName>
</protein>